<dbReference type="AlphaFoldDB" id="A0A6G0XGR0"/>
<name>A0A6G0XGR0_APHCR</name>
<organism evidence="1 2">
    <name type="scientific">Aphis craccivora</name>
    <name type="common">Cowpea aphid</name>
    <dbReference type="NCBI Taxonomy" id="307492"/>
    <lineage>
        <taxon>Eukaryota</taxon>
        <taxon>Metazoa</taxon>
        <taxon>Ecdysozoa</taxon>
        <taxon>Arthropoda</taxon>
        <taxon>Hexapoda</taxon>
        <taxon>Insecta</taxon>
        <taxon>Pterygota</taxon>
        <taxon>Neoptera</taxon>
        <taxon>Paraneoptera</taxon>
        <taxon>Hemiptera</taxon>
        <taxon>Sternorrhyncha</taxon>
        <taxon>Aphidomorpha</taxon>
        <taxon>Aphidoidea</taxon>
        <taxon>Aphididae</taxon>
        <taxon>Aphidini</taxon>
        <taxon>Aphis</taxon>
        <taxon>Aphis</taxon>
    </lineage>
</organism>
<comment type="caution">
    <text evidence="1">The sequence shown here is derived from an EMBL/GenBank/DDBJ whole genome shotgun (WGS) entry which is preliminary data.</text>
</comment>
<dbReference type="EMBL" id="VUJU01007859">
    <property type="protein sequence ID" value="KAF0739481.1"/>
    <property type="molecule type" value="Genomic_DNA"/>
</dbReference>
<sequence length="444" mass="50438">MTSIDVKLIAGGVDDKFQLIAASLTALFNKAIVSSNFHIETQLRPYAILPFASIDKEHILFITALNISCPINTHCFTSSNISGRIFKTIMLLFCCKQKIVTHDKHIAENEILVPGILQKKKTMYHLTMNISYKMTKSIKRPLILDNNNLKQLVSCMKRLSCLFIGLSHESDGHSYMTFLIDCCQLIFNAKPYIFISDSNESVIHKYVYENISSNNNYVILFLLTLTNGDNESNVEFKTCLKLPLSKTEQPSSDTINDSKKEETRKSWVNLHWISCAGQLENLIIDFNLCNTLLSKVKSDPYPNPIIFILESIQTLKSKTQIVQLDPSQQIIPSSLCEAKIDSIFYLYLLFLNNQCFEISPSVLIPNVQVPIQMPDDNNCKLRADSIILNIDSYDGSDLENIEKFEKESDEKIMISNITVENNDSNLETKAWDIDAKGIFDLKMN</sequence>
<evidence type="ECO:0000313" key="1">
    <source>
        <dbReference type="EMBL" id="KAF0739481.1"/>
    </source>
</evidence>
<gene>
    <name evidence="1" type="ORF">FWK35_00011517</name>
</gene>
<keyword evidence="2" id="KW-1185">Reference proteome</keyword>
<evidence type="ECO:0000313" key="2">
    <source>
        <dbReference type="Proteomes" id="UP000478052"/>
    </source>
</evidence>
<reference evidence="1 2" key="1">
    <citation type="submission" date="2019-08" db="EMBL/GenBank/DDBJ databases">
        <title>Whole genome of Aphis craccivora.</title>
        <authorList>
            <person name="Voronova N.V."/>
            <person name="Shulinski R.S."/>
            <person name="Bandarenka Y.V."/>
            <person name="Zhorov D.G."/>
            <person name="Warner D."/>
        </authorList>
    </citation>
    <scope>NUCLEOTIDE SEQUENCE [LARGE SCALE GENOMIC DNA]</scope>
    <source>
        <strain evidence="1">180601</strain>
        <tissue evidence="1">Whole Body</tissue>
    </source>
</reference>
<accession>A0A6G0XGR0</accession>
<proteinExistence type="predicted"/>
<protein>
    <submittedName>
        <fullName evidence="1">Zinc finger MYM-type protein 1-like</fullName>
    </submittedName>
</protein>
<dbReference type="Proteomes" id="UP000478052">
    <property type="component" value="Unassembled WGS sequence"/>
</dbReference>